<proteinExistence type="predicted"/>
<dbReference type="Proteomes" id="UP001189429">
    <property type="component" value="Unassembled WGS sequence"/>
</dbReference>
<accession>A0ABN9QGV5</accession>
<evidence type="ECO:0000256" key="4">
    <source>
        <dbReference type="ARBA" id="ARBA00022927"/>
    </source>
</evidence>
<evidence type="ECO:0000256" key="6">
    <source>
        <dbReference type="SAM" id="MobiDB-lite"/>
    </source>
</evidence>
<feature type="non-terminal residue" evidence="8">
    <location>
        <position position="1"/>
    </location>
</feature>
<dbReference type="PROSITE" id="PS51312">
    <property type="entry name" value="SB"/>
    <property type="match status" value="1"/>
</dbReference>
<evidence type="ECO:0000313" key="8">
    <source>
        <dbReference type="EMBL" id="CAK0805236.1"/>
    </source>
</evidence>
<organism evidence="8 9">
    <name type="scientific">Prorocentrum cordatum</name>
    <dbReference type="NCBI Taxonomy" id="2364126"/>
    <lineage>
        <taxon>Eukaryota</taxon>
        <taxon>Sar</taxon>
        <taxon>Alveolata</taxon>
        <taxon>Dinophyceae</taxon>
        <taxon>Prorocentrales</taxon>
        <taxon>Prorocentraceae</taxon>
        <taxon>Prorocentrum</taxon>
    </lineage>
</organism>
<dbReference type="InterPro" id="IPR052070">
    <property type="entry name" value="ESCRT-I_UEV_domain"/>
</dbReference>
<feature type="compositionally biased region" description="Low complexity" evidence="6">
    <location>
        <begin position="1"/>
        <end position="17"/>
    </location>
</feature>
<evidence type="ECO:0000256" key="5">
    <source>
        <dbReference type="PROSITE-ProRule" id="PRU00644"/>
    </source>
</evidence>
<dbReference type="Pfam" id="PF09454">
    <property type="entry name" value="Vps23_core"/>
    <property type="match status" value="1"/>
</dbReference>
<evidence type="ECO:0000259" key="7">
    <source>
        <dbReference type="PROSITE" id="PS51312"/>
    </source>
</evidence>
<feature type="domain" description="SB" evidence="7">
    <location>
        <begin position="162"/>
        <end position="230"/>
    </location>
</feature>
<evidence type="ECO:0000256" key="2">
    <source>
        <dbReference type="ARBA" id="ARBA00022448"/>
    </source>
</evidence>
<dbReference type="SUPFAM" id="SSF140111">
    <property type="entry name" value="Endosomal sorting complex assembly domain"/>
    <property type="match status" value="1"/>
</dbReference>
<dbReference type="PANTHER" id="PTHR23306">
    <property type="entry name" value="TUMOR SUSCEPTIBILITY GENE 101 PROTEIN-RELATED"/>
    <property type="match status" value="1"/>
</dbReference>
<dbReference type="EMBL" id="CAUYUJ010003414">
    <property type="protein sequence ID" value="CAK0805236.1"/>
    <property type="molecule type" value="Genomic_DNA"/>
</dbReference>
<keyword evidence="4 5" id="KW-0653">Protein transport</keyword>
<feature type="region of interest" description="Disordered" evidence="6">
    <location>
        <begin position="1"/>
        <end position="53"/>
    </location>
</feature>
<gene>
    <name evidence="8" type="ORF">PCOR1329_LOCUS11814</name>
</gene>
<comment type="caution">
    <text evidence="8">The sequence shown here is derived from an EMBL/GenBank/DDBJ whole genome shotgun (WGS) entry which is preliminary data.</text>
</comment>
<dbReference type="InterPro" id="IPR017916">
    <property type="entry name" value="SB_dom"/>
</dbReference>
<evidence type="ECO:0000256" key="3">
    <source>
        <dbReference type="ARBA" id="ARBA00022753"/>
    </source>
</evidence>
<evidence type="ECO:0000313" key="9">
    <source>
        <dbReference type="Proteomes" id="UP001189429"/>
    </source>
</evidence>
<dbReference type="PANTHER" id="PTHR23306:SF3">
    <property type="entry name" value="TUMOR SUPPRESSOR PROTEIN 101"/>
    <property type="match status" value="1"/>
</dbReference>
<keyword evidence="9" id="KW-1185">Reference proteome</keyword>
<keyword evidence="3" id="KW-0967">Endosome</keyword>
<feature type="compositionally biased region" description="Pro residues" evidence="6">
    <location>
        <begin position="41"/>
        <end position="53"/>
    </location>
</feature>
<dbReference type="Gene3D" id="6.10.140.820">
    <property type="match status" value="1"/>
</dbReference>
<keyword evidence="2 5" id="KW-0813">Transport</keyword>
<comment type="subcellular location">
    <subcellularLocation>
        <location evidence="1">Endosome</location>
    </subcellularLocation>
</comment>
<evidence type="ECO:0000256" key="1">
    <source>
        <dbReference type="ARBA" id="ARBA00004177"/>
    </source>
</evidence>
<protein>
    <recommendedName>
        <fullName evidence="7">SB domain-containing protein</fullName>
    </recommendedName>
</protein>
<dbReference type="InterPro" id="IPR037202">
    <property type="entry name" value="ESCRT_assembly_dom"/>
</dbReference>
<name>A0ABN9QGV5_9DINO</name>
<sequence length="233" mass="24131">SSAAARGPVAAASAKASGQPPVPGATRLLDGLGQALGLSPQPQPTRPAPAPAAQPVPVAIIHPGHSARKEQLIAEATRGLRERWTLALDPVVDDLSAQVGRKAELQAAAAKVDGQIAGLRQAAADAERDAADLARAEAGLRAFLEGRGPSGPDAAGLRGAQDPDTQQVLNCLAEEHALEEFLVALDELLAAKLVSLEAFLREVRDASRRQFMCRTQRQKAAAAVWAAHPAVGC</sequence>
<reference evidence="8" key="1">
    <citation type="submission" date="2023-10" db="EMBL/GenBank/DDBJ databases">
        <authorList>
            <person name="Chen Y."/>
            <person name="Shah S."/>
            <person name="Dougan E. K."/>
            <person name="Thang M."/>
            <person name="Chan C."/>
        </authorList>
    </citation>
    <scope>NUCLEOTIDE SEQUENCE [LARGE SCALE GENOMIC DNA]</scope>
</reference>